<accession>A0AAE1A772</accession>
<dbReference type="Proteomes" id="UP001283361">
    <property type="component" value="Unassembled WGS sequence"/>
</dbReference>
<reference evidence="1" key="1">
    <citation type="journal article" date="2023" name="G3 (Bethesda)">
        <title>A reference genome for the long-term kleptoplast-retaining sea slug Elysia crispata morphotype clarki.</title>
        <authorList>
            <person name="Eastman K.E."/>
            <person name="Pendleton A.L."/>
            <person name="Shaikh M.A."/>
            <person name="Suttiyut T."/>
            <person name="Ogas R."/>
            <person name="Tomko P."/>
            <person name="Gavelis G."/>
            <person name="Widhalm J.R."/>
            <person name="Wisecaver J.H."/>
        </authorList>
    </citation>
    <scope>NUCLEOTIDE SEQUENCE</scope>
    <source>
        <strain evidence="1">ECLA1</strain>
    </source>
</reference>
<protein>
    <submittedName>
        <fullName evidence="1">Uncharacterized protein</fullName>
    </submittedName>
</protein>
<dbReference type="EMBL" id="JAWDGP010002624">
    <property type="protein sequence ID" value="KAK3781467.1"/>
    <property type="molecule type" value="Genomic_DNA"/>
</dbReference>
<keyword evidence="2" id="KW-1185">Reference proteome</keyword>
<proteinExistence type="predicted"/>
<evidence type="ECO:0000313" key="2">
    <source>
        <dbReference type="Proteomes" id="UP001283361"/>
    </source>
</evidence>
<comment type="caution">
    <text evidence="1">The sequence shown here is derived from an EMBL/GenBank/DDBJ whole genome shotgun (WGS) entry which is preliminary data.</text>
</comment>
<organism evidence="1 2">
    <name type="scientific">Elysia crispata</name>
    <name type="common">lettuce slug</name>
    <dbReference type="NCBI Taxonomy" id="231223"/>
    <lineage>
        <taxon>Eukaryota</taxon>
        <taxon>Metazoa</taxon>
        <taxon>Spiralia</taxon>
        <taxon>Lophotrochozoa</taxon>
        <taxon>Mollusca</taxon>
        <taxon>Gastropoda</taxon>
        <taxon>Heterobranchia</taxon>
        <taxon>Euthyneura</taxon>
        <taxon>Panpulmonata</taxon>
        <taxon>Sacoglossa</taxon>
        <taxon>Placobranchoidea</taxon>
        <taxon>Plakobranchidae</taxon>
        <taxon>Elysia</taxon>
    </lineage>
</organism>
<evidence type="ECO:0000313" key="1">
    <source>
        <dbReference type="EMBL" id="KAK3781467.1"/>
    </source>
</evidence>
<name>A0AAE1A772_9GAST</name>
<dbReference type="AlphaFoldDB" id="A0AAE1A772"/>
<gene>
    <name evidence="1" type="ORF">RRG08_019092</name>
</gene>
<sequence length="202" mass="22216">MPASLISGRLAGKQCTSQLNASAPVVAFVTLDTVFRYRFLIVQQVLQIKPLQPLGVAHNRPTPTNNREADASIHSYCGRSRTVTSMHSHGCIAGQCDEDDDDVVGPHVFSWDSLAAKRVSGGAQVATLPVECYWRESKIRAPRSRGLINEITAQRIDISSLITVTAKLLDQIRTDSVGSKLLNNLPMSKLNVENARELYHCY</sequence>